<keyword evidence="2 9" id="KW-0479">Metal-binding</keyword>
<organism evidence="13 14">
    <name type="scientific">Plectus sambesii</name>
    <dbReference type="NCBI Taxonomy" id="2011161"/>
    <lineage>
        <taxon>Eukaryota</taxon>
        <taxon>Metazoa</taxon>
        <taxon>Ecdysozoa</taxon>
        <taxon>Nematoda</taxon>
        <taxon>Chromadorea</taxon>
        <taxon>Plectida</taxon>
        <taxon>Plectina</taxon>
        <taxon>Plectoidea</taxon>
        <taxon>Plectidae</taxon>
        <taxon>Plectus</taxon>
    </lineage>
</organism>
<dbReference type="PROSITE" id="PS00332">
    <property type="entry name" value="SOD_CU_ZN_2"/>
    <property type="match status" value="1"/>
</dbReference>
<evidence type="ECO:0000256" key="9">
    <source>
        <dbReference type="RuleBase" id="RU000393"/>
    </source>
</evidence>
<name>A0A914XQC6_9BILA</name>
<dbReference type="PROSITE" id="PS00087">
    <property type="entry name" value="SOD_CU_ZN_1"/>
    <property type="match status" value="1"/>
</dbReference>
<keyword evidence="7" id="KW-1015">Disulfide bond</keyword>
<dbReference type="WBParaSite" id="PSAMB.scaffold92size81367.g1760.t1">
    <property type="protein sequence ID" value="PSAMB.scaffold92size81367.g1760.t1"/>
    <property type="gene ID" value="PSAMB.scaffold92size81367.g1760"/>
</dbReference>
<dbReference type="CDD" id="cd00305">
    <property type="entry name" value="Cu-Zn_Superoxide_Dismutase"/>
    <property type="match status" value="1"/>
</dbReference>
<protein>
    <recommendedName>
        <fullName evidence="9">Superoxide dismutase [Cu-Zn]</fullName>
        <ecNumber evidence="9">1.15.1.1</ecNumber>
    </recommendedName>
</protein>
<comment type="catalytic activity">
    <reaction evidence="8 9">
        <text>2 superoxide + 2 H(+) = H2O2 + O2</text>
        <dbReference type="Rhea" id="RHEA:20696"/>
        <dbReference type="ChEBI" id="CHEBI:15378"/>
        <dbReference type="ChEBI" id="CHEBI:15379"/>
        <dbReference type="ChEBI" id="CHEBI:16240"/>
        <dbReference type="ChEBI" id="CHEBI:18421"/>
        <dbReference type="EC" id="1.15.1.1"/>
    </reaction>
</comment>
<keyword evidence="13" id="KW-1185">Reference proteome</keyword>
<evidence type="ECO:0000256" key="6">
    <source>
        <dbReference type="ARBA" id="ARBA00023008"/>
    </source>
</evidence>
<comment type="similarity">
    <text evidence="1 9">Belongs to the Cu-Zn superoxide dismutase family.</text>
</comment>
<comment type="cofactor">
    <cofactor evidence="9">
        <name>Cu cation</name>
        <dbReference type="ChEBI" id="CHEBI:23378"/>
    </cofactor>
    <text evidence="9">Binds 1 copper ion per subunit.</text>
</comment>
<proteinExistence type="inferred from homology"/>
<dbReference type="PANTHER" id="PTHR10003">
    <property type="entry name" value="SUPEROXIDE DISMUTASE CU-ZN -RELATED"/>
    <property type="match status" value="1"/>
</dbReference>
<dbReference type="PRINTS" id="PR00068">
    <property type="entry name" value="CUZNDISMTASE"/>
</dbReference>
<dbReference type="GO" id="GO:0005507">
    <property type="term" value="F:copper ion binding"/>
    <property type="evidence" value="ECO:0007669"/>
    <property type="project" value="InterPro"/>
</dbReference>
<comment type="function">
    <text evidence="9">Destroys radicals which are normally produced within the cells and which are toxic to biological systems.</text>
</comment>
<feature type="chain" id="PRO_5038138924" description="Superoxide dismutase [Cu-Zn]" evidence="11">
    <location>
        <begin position="24"/>
        <end position="218"/>
    </location>
</feature>
<keyword evidence="3 9" id="KW-0862">Zinc</keyword>
<keyword evidence="4" id="KW-0049">Antioxidant</keyword>
<evidence type="ECO:0000256" key="1">
    <source>
        <dbReference type="ARBA" id="ARBA00010457"/>
    </source>
</evidence>
<dbReference type="GO" id="GO:0004784">
    <property type="term" value="F:superoxide dismutase activity"/>
    <property type="evidence" value="ECO:0007669"/>
    <property type="project" value="UniProtKB-EC"/>
</dbReference>
<dbReference type="InterPro" id="IPR018152">
    <property type="entry name" value="SOD_Cu/Zn_BS"/>
</dbReference>
<keyword evidence="11" id="KW-0732">Signal</keyword>
<reference evidence="14" key="1">
    <citation type="submission" date="2022-11" db="UniProtKB">
        <authorList>
            <consortium name="WormBaseParasite"/>
        </authorList>
    </citation>
    <scope>IDENTIFICATION</scope>
</reference>
<dbReference type="InterPro" id="IPR036423">
    <property type="entry name" value="SOD-like_Cu/Zn_dom_sf"/>
</dbReference>
<dbReference type="Proteomes" id="UP000887566">
    <property type="component" value="Unplaced"/>
</dbReference>
<feature type="domain" description="Superoxide dismutase copper/zinc binding" evidence="12">
    <location>
        <begin position="48"/>
        <end position="181"/>
    </location>
</feature>
<evidence type="ECO:0000256" key="10">
    <source>
        <dbReference type="SAM" id="Phobius"/>
    </source>
</evidence>
<evidence type="ECO:0000256" key="4">
    <source>
        <dbReference type="ARBA" id="ARBA00022862"/>
    </source>
</evidence>
<comment type="cofactor">
    <cofactor evidence="9">
        <name>Zn(2+)</name>
        <dbReference type="ChEBI" id="CHEBI:29105"/>
    </cofactor>
    <text evidence="9">Binds 1 zinc ion per subunit.</text>
</comment>
<evidence type="ECO:0000256" key="5">
    <source>
        <dbReference type="ARBA" id="ARBA00023002"/>
    </source>
</evidence>
<evidence type="ECO:0000256" key="8">
    <source>
        <dbReference type="ARBA" id="ARBA00049204"/>
    </source>
</evidence>
<dbReference type="Pfam" id="PF00080">
    <property type="entry name" value="Sod_Cu"/>
    <property type="match status" value="1"/>
</dbReference>
<dbReference type="AlphaFoldDB" id="A0A914XQC6"/>
<evidence type="ECO:0000256" key="2">
    <source>
        <dbReference type="ARBA" id="ARBA00022723"/>
    </source>
</evidence>
<keyword evidence="10" id="KW-1133">Transmembrane helix</keyword>
<dbReference type="FunFam" id="2.60.40.200:FF:000003">
    <property type="entry name" value="Superoxide dismutase [Cu-Zn], chloroplastic"/>
    <property type="match status" value="1"/>
</dbReference>
<accession>A0A914XQC6</accession>
<evidence type="ECO:0000313" key="13">
    <source>
        <dbReference type="Proteomes" id="UP000887566"/>
    </source>
</evidence>
<feature type="signal peptide" evidence="11">
    <location>
        <begin position="1"/>
        <end position="23"/>
    </location>
</feature>
<evidence type="ECO:0000313" key="14">
    <source>
        <dbReference type="WBParaSite" id="PSAMB.scaffold92size81367.g1760.t1"/>
    </source>
</evidence>
<keyword evidence="6 9" id="KW-0186">Copper</keyword>
<dbReference type="SUPFAM" id="SSF49329">
    <property type="entry name" value="Cu,Zn superoxide dismutase-like"/>
    <property type="match status" value="1"/>
</dbReference>
<keyword evidence="10" id="KW-0472">Membrane</keyword>
<dbReference type="EC" id="1.15.1.1" evidence="9"/>
<keyword evidence="5 9" id="KW-0560">Oxidoreductase</keyword>
<evidence type="ECO:0000259" key="12">
    <source>
        <dbReference type="Pfam" id="PF00080"/>
    </source>
</evidence>
<dbReference type="Gene3D" id="2.60.40.200">
    <property type="entry name" value="Superoxide dismutase, copper/zinc binding domain"/>
    <property type="match status" value="1"/>
</dbReference>
<evidence type="ECO:0000256" key="7">
    <source>
        <dbReference type="ARBA" id="ARBA00023157"/>
    </source>
</evidence>
<evidence type="ECO:0000256" key="11">
    <source>
        <dbReference type="SAM" id="SignalP"/>
    </source>
</evidence>
<sequence length="218" mass="22720">MLTANSILLTAAVFCASSFLANAQTTVARAIVFQAANFNGSEQLRQVGTLEFTQQASGGAVQIRGRLAGLPQGERGFHVHDKGDLGNMCNNAGDHFNPDKHDHAAPTDTARHVGDLGNINVGADGVVNIDLSDSVIQLNGRNSIIGRAIVVHEKRDDLGKGATDVSKKTGDAGARIACGVISIASESYLPVGGSAYTISASILMSFVSLIVIAYQQIC</sequence>
<dbReference type="InterPro" id="IPR024134">
    <property type="entry name" value="SOD_Cu/Zn_/chaperone"/>
</dbReference>
<dbReference type="InterPro" id="IPR001424">
    <property type="entry name" value="SOD_Cu_Zn_dom"/>
</dbReference>
<feature type="transmembrane region" description="Helical" evidence="10">
    <location>
        <begin position="195"/>
        <end position="214"/>
    </location>
</feature>
<evidence type="ECO:0000256" key="3">
    <source>
        <dbReference type="ARBA" id="ARBA00022833"/>
    </source>
</evidence>
<keyword evidence="10" id="KW-0812">Transmembrane</keyword>